<reference evidence="1 2" key="2">
    <citation type="journal article" date="2022" name="Mol. Ecol. Resour.">
        <title>The genomes of chicory, endive, great burdock and yacon provide insights into Asteraceae paleo-polyploidization history and plant inulin production.</title>
        <authorList>
            <person name="Fan W."/>
            <person name="Wang S."/>
            <person name="Wang H."/>
            <person name="Wang A."/>
            <person name="Jiang F."/>
            <person name="Liu H."/>
            <person name="Zhao H."/>
            <person name="Xu D."/>
            <person name="Zhang Y."/>
        </authorList>
    </citation>
    <scope>NUCLEOTIDE SEQUENCE [LARGE SCALE GENOMIC DNA]</scope>
    <source>
        <strain evidence="2">cv. Punajuju</strain>
        <tissue evidence="1">Leaves</tissue>
    </source>
</reference>
<gene>
    <name evidence="1" type="ORF">L2E82_25280</name>
</gene>
<name>A0ACB9E2J9_CICIN</name>
<reference evidence="2" key="1">
    <citation type="journal article" date="2022" name="Mol. Ecol. Resour.">
        <title>The genomes of chicory, endive, great burdock and yacon provide insights into Asteraceae palaeo-polyploidization history and plant inulin production.</title>
        <authorList>
            <person name="Fan W."/>
            <person name="Wang S."/>
            <person name="Wang H."/>
            <person name="Wang A."/>
            <person name="Jiang F."/>
            <person name="Liu H."/>
            <person name="Zhao H."/>
            <person name="Xu D."/>
            <person name="Zhang Y."/>
        </authorList>
    </citation>
    <scope>NUCLEOTIDE SEQUENCE [LARGE SCALE GENOMIC DNA]</scope>
    <source>
        <strain evidence="2">cv. Punajuju</strain>
    </source>
</reference>
<evidence type="ECO:0000313" key="2">
    <source>
        <dbReference type="Proteomes" id="UP001055811"/>
    </source>
</evidence>
<keyword evidence="2" id="KW-1185">Reference proteome</keyword>
<sequence length="67" mass="7284">MLTELEMMGSEFIGKNLLDVVVDLDSHLLGQIPAVIGETSDGNADVVVDLEENADLDDRRRGEVKEG</sequence>
<comment type="caution">
    <text evidence="1">The sequence shown here is derived from an EMBL/GenBank/DDBJ whole genome shotgun (WGS) entry which is preliminary data.</text>
</comment>
<accession>A0ACB9E2J9</accession>
<evidence type="ECO:0000313" key="1">
    <source>
        <dbReference type="EMBL" id="KAI3753234.1"/>
    </source>
</evidence>
<dbReference type="EMBL" id="CM042012">
    <property type="protein sequence ID" value="KAI3753234.1"/>
    <property type="molecule type" value="Genomic_DNA"/>
</dbReference>
<organism evidence="1 2">
    <name type="scientific">Cichorium intybus</name>
    <name type="common">Chicory</name>
    <dbReference type="NCBI Taxonomy" id="13427"/>
    <lineage>
        <taxon>Eukaryota</taxon>
        <taxon>Viridiplantae</taxon>
        <taxon>Streptophyta</taxon>
        <taxon>Embryophyta</taxon>
        <taxon>Tracheophyta</taxon>
        <taxon>Spermatophyta</taxon>
        <taxon>Magnoliopsida</taxon>
        <taxon>eudicotyledons</taxon>
        <taxon>Gunneridae</taxon>
        <taxon>Pentapetalae</taxon>
        <taxon>asterids</taxon>
        <taxon>campanulids</taxon>
        <taxon>Asterales</taxon>
        <taxon>Asteraceae</taxon>
        <taxon>Cichorioideae</taxon>
        <taxon>Cichorieae</taxon>
        <taxon>Cichoriinae</taxon>
        <taxon>Cichorium</taxon>
    </lineage>
</organism>
<dbReference type="Proteomes" id="UP001055811">
    <property type="component" value="Linkage Group LG04"/>
</dbReference>
<protein>
    <submittedName>
        <fullName evidence="1">Uncharacterized protein</fullName>
    </submittedName>
</protein>
<proteinExistence type="predicted"/>